<feature type="transmembrane region" description="Helical" evidence="1">
    <location>
        <begin position="157"/>
        <end position="175"/>
    </location>
</feature>
<proteinExistence type="predicted"/>
<dbReference type="EMBL" id="CP139957">
    <property type="protein sequence ID" value="WPX08986.1"/>
    <property type="molecule type" value="Genomic_DNA"/>
</dbReference>
<feature type="transmembrane region" description="Helical" evidence="1">
    <location>
        <begin position="95"/>
        <end position="114"/>
    </location>
</feature>
<keyword evidence="3" id="KW-1185">Reference proteome</keyword>
<dbReference type="RefSeq" id="WP_045173556.1">
    <property type="nucleotide sequence ID" value="NZ_CP139957.1"/>
</dbReference>
<keyword evidence="1" id="KW-0812">Transmembrane</keyword>
<feature type="transmembrane region" description="Helical" evidence="1">
    <location>
        <begin position="7"/>
        <end position="30"/>
    </location>
</feature>
<feature type="transmembrane region" description="Helical" evidence="1">
    <location>
        <begin position="292"/>
        <end position="310"/>
    </location>
</feature>
<gene>
    <name evidence="2" type="ORF">SOJ16_000153</name>
</gene>
<keyword evidence="1" id="KW-1133">Transmembrane helix</keyword>
<protein>
    <recommendedName>
        <fullName evidence="4">Polysaccharide biosynthesis protein</fullName>
    </recommendedName>
</protein>
<feature type="transmembrane region" description="Helical" evidence="1">
    <location>
        <begin position="196"/>
        <end position="215"/>
    </location>
</feature>
<feature type="transmembrane region" description="Helical" evidence="1">
    <location>
        <begin position="126"/>
        <end position="145"/>
    </location>
</feature>
<feature type="transmembrane region" description="Helical" evidence="1">
    <location>
        <begin position="317"/>
        <end position="333"/>
    </location>
</feature>
<feature type="transmembrane region" description="Helical" evidence="1">
    <location>
        <begin position="227"/>
        <end position="247"/>
    </location>
</feature>
<feature type="transmembrane region" description="Helical" evidence="1">
    <location>
        <begin position="345"/>
        <end position="365"/>
    </location>
</feature>
<keyword evidence="1" id="KW-0472">Membrane</keyword>
<organism evidence="2 3">
    <name type="scientific">Anaerocellum danielii</name>
    <dbReference type="NCBI Taxonomy" id="1387557"/>
    <lineage>
        <taxon>Bacteria</taxon>
        <taxon>Bacillati</taxon>
        <taxon>Bacillota</taxon>
        <taxon>Bacillota incertae sedis</taxon>
        <taxon>Caldicellulosiruptorales</taxon>
        <taxon>Caldicellulosiruptoraceae</taxon>
        <taxon>Anaerocellum</taxon>
    </lineage>
</organism>
<accession>A0ABZ0U105</accession>
<feature type="transmembrane region" description="Helical" evidence="1">
    <location>
        <begin position="42"/>
        <end position="62"/>
    </location>
</feature>
<reference evidence="2 3" key="1">
    <citation type="submission" date="2023-12" db="EMBL/GenBank/DDBJ databases">
        <authorList>
            <person name="Manesh M.J.H."/>
            <person name="Bing R.G."/>
            <person name="Willard D.J."/>
            <person name="Kelly R.M."/>
        </authorList>
    </citation>
    <scope>NUCLEOTIDE SEQUENCE [LARGE SCALE GENOMIC DNA]</scope>
    <source>
        <strain evidence="2 3">DSM 8977</strain>
    </source>
</reference>
<evidence type="ECO:0008006" key="4">
    <source>
        <dbReference type="Google" id="ProtNLM"/>
    </source>
</evidence>
<feature type="transmembrane region" description="Helical" evidence="1">
    <location>
        <begin position="254"/>
        <end position="272"/>
    </location>
</feature>
<sequence>MSERKKEVVYVILDLSIAAIPFLYITYLYRLGVAELESLKEVIFANSLLSTVFYISNIVMFFKIEYNVSFCATIKVISVISLILGIMLYVLYPSYGWAISVLLLMDSFVVYLRGTMLRGKNYIKGALINFLLHTSRLGILILFPLNGLFKKWIVSNIGGYLLVLAVYPSLVKWILKRENKDSFTNTNINEIRKRAYYLLFVMIIFVIQNIDLLALKGMNFYNSLVLTRPWGSVAYVVTVSIGNLVLINKKTYPYWIYLTVAWAGIFIGYISLGKHINYYLFKIPYSFDLSVLPILFYLLMATILFINYLNYIKKKQLVIEPLCLFMLIGGLKNKVSLLRELKFEVLILILISLMIFHMFATFLYSTYNNCKGKYKTTS</sequence>
<evidence type="ECO:0000256" key="1">
    <source>
        <dbReference type="SAM" id="Phobius"/>
    </source>
</evidence>
<evidence type="ECO:0000313" key="3">
    <source>
        <dbReference type="Proteomes" id="UP001322744"/>
    </source>
</evidence>
<evidence type="ECO:0000313" key="2">
    <source>
        <dbReference type="EMBL" id="WPX08986.1"/>
    </source>
</evidence>
<name>A0ABZ0U105_9FIRM</name>
<dbReference type="Proteomes" id="UP001322744">
    <property type="component" value="Chromosome"/>
</dbReference>
<feature type="transmembrane region" description="Helical" evidence="1">
    <location>
        <begin position="69"/>
        <end position="89"/>
    </location>
</feature>